<dbReference type="RefSeq" id="WP_114696719.1">
    <property type="nucleotide sequence ID" value="NZ_QQOH01000004.1"/>
</dbReference>
<dbReference type="InterPro" id="IPR035919">
    <property type="entry name" value="EAL_sf"/>
</dbReference>
<dbReference type="NCBIfam" id="TIGR00254">
    <property type="entry name" value="GGDEF"/>
    <property type="match status" value="1"/>
</dbReference>
<dbReference type="PROSITE" id="PS50887">
    <property type="entry name" value="GGDEF"/>
    <property type="match status" value="1"/>
</dbReference>
<dbReference type="InterPro" id="IPR043128">
    <property type="entry name" value="Rev_trsase/Diguanyl_cyclase"/>
</dbReference>
<accession>A0A369WEQ5</accession>
<comment type="caution">
    <text evidence="3">The sequence shown here is derived from an EMBL/GenBank/DDBJ whole genome shotgun (WGS) entry which is preliminary data.</text>
</comment>
<keyword evidence="4" id="KW-1185">Reference proteome</keyword>
<dbReference type="InterPro" id="IPR000160">
    <property type="entry name" value="GGDEF_dom"/>
</dbReference>
<evidence type="ECO:0000259" key="1">
    <source>
        <dbReference type="PROSITE" id="PS50883"/>
    </source>
</evidence>
<dbReference type="SUPFAM" id="SSF141868">
    <property type="entry name" value="EAL domain-like"/>
    <property type="match status" value="1"/>
</dbReference>
<dbReference type="Pfam" id="PF00990">
    <property type="entry name" value="GGDEF"/>
    <property type="match status" value="1"/>
</dbReference>
<reference evidence="3 4" key="1">
    <citation type="submission" date="2018-07" db="EMBL/GenBank/DDBJ databases">
        <title>Motiliproteus coralliicola sp. nov., a bacterium isolated from Coral.</title>
        <authorList>
            <person name="Wang G."/>
        </authorList>
    </citation>
    <scope>NUCLEOTIDE SEQUENCE [LARGE SCALE GENOMIC DNA]</scope>
    <source>
        <strain evidence="3 4">C34</strain>
    </source>
</reference>
<dbReference type="PANTHER" id="PTHR33121">
    <property type="entry name" value="CYCLIC DI-GMP PHOSPHODIESTERASE PDEF"/>
    <property type="match status" value="1"/>
</dbReference>
<gene>
    <name evidence="3" type="ORF">DV711_16025</name>
</gene>
<dbReference type="InterPro" id="IPR001633">
    <property type="entry name" value="EAL_dom"/>
</dbReference>
<dbReference type="OrthoDB" id="9804951at2"/>
<dbReference type="InterPro" id="IPR029787">
    <property type="entry name" value="Nucleotide_cyclase"/>
</dbReference>
<evidence type="ECO:0000313" key="4">
    <source>
        <dbReference type="Proteomes" id="UP000253769"/>
    </source>
</evidence>
<dbReference type="Gene3D" id="3.20.20.450">
    <property type="entry name" value="EAL domain"/>
    <property type="match status" value="1"/>
</dbReference>
<feature type="domain" description="EAL" evidence="1">
    <location>
        <begin position="318"/>
        <end position="572"/>
    </location>
</feature>
<dbReference type="Gene3D" id="3.30.70.270">
    <property type="match status" value="1"/>
</dbReference>
<evidence type="ECO:0000259" key="2">
    <source>
        <dbReference type="PROSITE" id="PS50887"/>
    </source>
</evidence>
<dbReference type="EMBL" id="QQOH01000004">
    <property type="protein sequence ID" value="RDE19096.1"/>
    <property type="molecule type" value="Genomic_DNA"/>
</dbReference>
<sequence>MPPELNPDHGTPPHLLIVAPNEPDYQAVVWPLLQAPVPGYRLTWSTSVREAMSQGRRAEFQMILLADCFATDPNHNYLHLARRHQLKIPVIVFGQSIKSSHEERFIEDGAIDVLELTNINLNVLRRAFRYIARLQQQQHQIQTLRLYDDLTGAPSRLSFTEQLGHAFEHANRSATKLGLMMLNIDGFKRVHNALGPEIGDETISKVASRLQAGLESGQELARVGDNQFALLLAGEQDLQAQLNKLIDRICYLQQRPYRVQGHNLALGISIGCAIYPDSSKDMASLVRHAGSALHLAKKERGCTFRFYEERNFEDAVNQITLEPELLNALRQEQFVLHYQPRIDIHTQRIVGVEALIRWQHPEKGLLFPDTFIPMAEKSGLIVPMGYWVFNKALEDMKLLDAQGCELNRIGINLSFRQFQDDTLVPTIARLLSRSGIHAGRVEFELTETAVALNEQHVSQCIADLSTLGVTFSLDDFGTGYSSFAHLQKLPINTLKIDKAFVQGVTDNPDDAEIVRAIINLAHNLRKDVVAEGAETAEQINFLKRNECDQVQGYFYSKPVALPLLFKQLKQQRQKLAGAETEAETEKDNISNA</sequence>
<dbReference type="PANTHER" id="PTHR33121:SF70">
    <property type="entry name" value="SIGNALING PROTEIN YKOW"/>
    <property type="match status" value="1"/>
</dbReference>
<dbReference type="Pfam" id="PF00563">
    <property type="entry name" value="EAL"/>
    <property type="match status" value="1"/>
</dbReference>
<feature type="domain" description="GGDEF" evidence="2">
    <location>
        <begin position="175"/>
        <end position="309"/>
    </location>
</feature>
<name>A0A369WEQ5_9GAMM</name>
<evidence type="ECO:0000313" key="3">
    <source>
        <dbReference type="EMBL" id="RDE19096.1"/>
    </source>
</evidence>
<organism evidence="3 4">
    <name type="scientific">Motiliproteus coralliicola</name>
    <dbReference type="NCBI Taxonomy" id="2283196"/>
    <lineage>
        <taxon>Bacteria</taxon>
        <taxon>Pseudomonadati</taxon>
        <taxon>Pseudomonadota</taxon>
        <taxon>Gammaproteobacteria</taxon>
        <taxon>Oceanospirillales</taxon>
        <taxon>Oceanospirillaceae</taxon>
        <taxon>Motiliproteus</taxon>
    </lineage>
</organism>
<dbReference type="CDD" id="cd01949">
    <property type="entry name" value="GGDEF"/>
    <property type="match status" value="1"/>
</dbReference>
<protein>
    <submittedName>
        <fullName evidence="3">Bifunctional diguanylate cyclase/phosphodiesterase</fullName>
    </submittedName>
</protein>
<dbReference type="SMART" id="SM00267">
    <property type="entry name" value="GGDEF"/>
    <property type="match status" value="1"/>
</dbReference>
<dbReference type="InterPro" id="IPR011006">
    <property type="entry name" value="CheY-like_superfamily"/>
</dbReference>
<dbReference type="PROSITE" id="PS50883">
    <property type="entry name" value="EAL"/>
    <property type="match status" value="1"/>
</dbReference>
<dbReference type="InterPro" id="IPR050706">
    <property type="entry name" value="Cyclic-di-GMP_PDE-like"/>
</dbReference>
<dbReference type="AlphaFoldDB" id="A0A369WEQ5"/>
<dbReference type="Proteomes" id="UP000253769">
    <property type="component" value="Unassembled WGS sequence"/>
</dbReference>
<dbReference type="GO" id="GO:0071111">
    <property type="term" value="F:cyclic-guanylate-specific phosphodiesterase activity"/>
    <property type="evidence" value="ECO:0007669"/>
    <property type="project" value="InterPro"/>
</dbReference>
<dbReference type="SUPFAM" id="SSF55073">
    <property type="entry name" value="Nucleotide cyclase"/>
    <property type="match status" value="1"/>
</dbReference>
<dbReference type="SUPFAM" id="SSF52172">
    <property type="entry name" value="CheY-like"/>
    <property type="match status" value="1"/>
</dbReference>
<proteinExistence type="predicted"/>
<dbReference type="SMART" id="SM00052">
    <property type="entry name" value="EAL"/>
    <property type="match status" value="1"/>
</dbReference>
<dbReference type="CDD" id="cd01948">
    <property type="entry name" value="EAL"/>
    <property type="match status" value="1"/>
</dbReference>